<evidence type="ECO:0000313" key="2">
    <source>
        <dbReference type="Proteomes" id="UP000324222"/>
    </source>
</evidence>
<keyword evidence="2" id="KW-1185">Reference proteome</keyword>
<dbReference type="EMBL" id="VSRR010000308">
    <property type="protein sequence ID" value="MPC13819.1"/>
    <property type="molecule type" value="Genomic_DNA"/>
</dbReference>
<accession>A0A5B7CWL9</accession>
<evidence type="ECO:0000313" key="1">
    <source>
        <dbReference type="EMBL" id="MPC13819.1"/>
    </source>
</evidence>
<name>A0A5B7CWL9_PORTR</name>
<protein>
    <submittedName>
        <fullName evidence="1">Uncharacterized protein</fullName>
    </submittedName>
</protein>
<proteinExistence type="predicted"/>
<dbReference type="AlphaFoldDB" id="A0A5B7CWL9"/>
<gene>
    <name evidence="1" type="ORF">E2C01_006567</name>
</gene>
<reference evidence="1 2" key="1">
    <citation type="submission" date="2019-05" db="EMBL/GenBank/DDBJ databases">
        <title>Another draft genome of Portunus trituberculatus and its Hox gene families provides insights of decapod evolution.</title>
        <authorList>
            <person name="Jeong J.-H."/>
            <person name="Song I."/>
            <person name="Kim S."/>
            <person name="Choi T."/>
            <person name="Kim D."/>
            <person name="Ryu S."/>
            <person name="Kim W."/>
        </authorList>
    </citation>
    <scope>NUCLEOTIDE SEQUENCE [LARGE SCALE GENOMIC DNA]</scope>
    <source>
        <tissue evidence="1">Muscle</tissue>
    </source>
</reference>
<organism evidence="1 2">
    <name type="scientific">Portunus trituberculatus</name>
    <name type="common">Swimming crab</name>
    <name type="synonym">Neptunus trituberculatus</name>
    <dbReference type="NCBI Taxonomy" id="210409"/>
    <lineage>
        <taxon>Eukaryota</taxon>
        <taxon>Metazoa</taxon>
        <taxon>Ecdysozoa</taxon>
        <taxon>Arthropoda</taxon>
        <taxon>Crustacea</taxon>
        <taxon>Multicrustacea</taxon>
        <taxon>Malacostraca</taxon>
        <taxon>Eumalacostraca</taxon>
        <taxon>Eucarida</taxon>
        <taxon>Decapoda</taxon>
        <taxon>Pleocyemata</taxon>
        <taxon>Brachyura</taxon>
        <taxon>Eubrachyura</taxon>
        <taxon>Portunoidea</taxon>
        <taxon>Portunidae</taxon>
        <taxon>Portuninae</taxon>
        <taxon>Portunus</taxon>
    </lineage>
</organism>
<dbReference type="Proteomes" id="UP000324222">
    <property type="component" value="Unassembled WGS sequence"/>
</dbReference>
<sequence length="84" mass="9274">MAIRCLVTSYIQPHEERKIKGNIGVTSQSALSVVLRQKCSKEHCKVAVPFSIPGRAALESLVGLVVRRARLFNSAHIAFEFLVP</sequence>
<comment type="caution">
    <text evidence="1">The sequence shown here is derived from an EMBL/GenBank/DDBJ whole genome shotgun (WGS) entry which is preliminary data.</text>
</comment>